<organism evidence="1 2">
    <name type="scientific">Rhizoctonia solani</name>
    <dbReference type="NCBI Taxonomy" id="456999"/>
    <lineage>
        <taxon>Eukaryota</taxon>
        <taxon>Fungi</taxon>
        <taxon>Dikarya</taxon>
        <taxon>Basidiomycota</taxon>
        <taxon>Agaricomycotina</taxon>
        <taxon>Agaricomycetes</taxon>
        <taxon>Cantharellales</taxon>
        <taxon>Ceratobasidiaceae</taxon>
        <taxon>Rhizoctonia</taxon>
    </lineage>
</organism>
<accession>A0A8H3AQ16</accession>
<gene>
    <name evidence="1" type="ORF">RDB_LOCUS36155</name>
</gene>
<reference evidence="1" key="1">
    <citation type="submission" date="2021-01" db="EMBL/GenBank/DDBJ databases">
        <authorList>
            <person name="Kaushik A."/>
        </authorList>
    </citation>
    <scope>NUCLEOTIDE SEQUENCE</scope>
    <source>
        <strain evidence="1">AG6-10EEA</strain>
    </source>
</reference>
<dbReference type="EMBL" id="CAJMXA010000713">
    <property type="protein sequence ID" value="CAE6440438.1"/>
    <property type="molecule type" value="Genomic_DNA"/>
</dbReference>
<name>A0A8H3AQ16_9AGAM</name>
<proteinExistence type="predicted"/>
<evidence type="ECO:0000313" key="2">
    <source>
        <dbReference type="Proteomes" id="UP000663853"/>
    </source>
</evidence>
<evidence type="ECO:0000313" key="1">
    <source>
        <dbReference type="EMBL" id="CAE6440438.1"/>
    </source>
</evidence>
<feature type="non-terminal residue" evidence="1">
    <location>
        <position position="1"/>
    </location>
</feature>
<dbReference type="AlphaFoldDB" id="A0A8H3AQ16"/>
<protein>
    <submittedName>
        <fullName evidence="1">Uncharacterized protein</fullName>
    </submittedName>
</protein>
<dbReference type="Proteomes" id="UP000663853">
    <property type="component" value="Unassembled WGS sequence"/>
</dbReference>
<sequence>SPSHLKILAASLPNLQHISTALHVEMFEHLDEFEFGSKNPSSTRPVLAQIRSEYSPCLPGSAADSIQDKFPKITRFFKSLWPNIPELDTEGKHTHYDLSGHLTELTWLQLD</sequence>
<comment type="caution">
    <text evidence="1">The sequence shown here is derived from an EMBL/GenBank/DDBJ whole genome shotgun (WGS) entry which is preliminary data.</text>
</comment>